<reference evidence="1" key="2">
    <citation type="submission" date="2020-07" db="EMBL/GenBank/DDBJ databases">
        <authorList>
            <person name="Vera ALvarez R."/>
            <person name="Arias-Moreno D.M."/>
            <person name="Jimenez-Jacinto V."/>
            <person name="Jimenez-Bremont J.F."/>
            <person name="Swaminathan K."/>
            <person name="Moose S.P."/>
            <person name="Guerrero-Gonzalez M.L."/>
            <person name="Marino-Ramirez L."/>
            <person name="Landsman D."/>
            <person name="Rodriguez-Kessler M."/>
            <person name="Delgado-Sanchez P."/>
        </authorList>
    </citation>
    <scope>NUCLEOTIDE SEQUENCE</scope>
    <source>
        <tissue evidence="1">Cladode</tissue>
    </source>
</reference>
<evidence type="ECO:0000313" key="1">
    <source>
        <dbReference type="EMBL" id="MBA4648233.1"/>
    </source>
</evidence>
<dbReference type="AlphaFoldDB" id="A0A7C8ZR59"/>
<organism evidence="1">
    <name type="scientific">Opuntia streptacantha</name>
    <name type="common">Prickly pear cactus</name>
    <name type="synonym">Opuntia cardona</name>
    <dbReference type="NCBI Taxonomy" id="393608"/>
    <lineage>
        <taxon>Eukaryota</taxon>
        <taxon>Viridiplantae</taxon>
        <taxon>Streptophyta</taxon>
        <taxon>Embryophyta</taxon>
        <taxon>Tracheophyta</taxon>
        <taxon>Spermatophyta</taxon>
        <taxon>Magnoliopsida</taxon>
        <taxon>eudicotyledons</taxon>
        <taxon>Gunneridae</taxon>
        <taxon>Pentapetalae</taxon>
        <taxon>Caryophyllales</taxon>
        <taxon>Cactineae</taxon>
        <taxon>Cactaceae</taxon>
        <taxon>Opuntioideae</taxon>
        <taxon>Opuntia</taxon>
    </lineage>
</organism>
<proteinExistence type="predicted"/>
<accession>A0A7C8ZR59</accession>
<sequence length="110" mass="12913">MLVFSFITTFQFPLNHLALPPSLVRIHVKGLLLVFQPRWLSPHFLRCLNSAWRETPLLVFLLLEIHLFFLASRPCLILPPRYLLWLLLHPPLVLRRCYGIRWGGRLFSGA</sequence>
<name>A0A7C8ZR59_OPUST</name>
<protein>
    <submittedName>
        <fullName evidence="1">Uncharacterized protein</fullName>
    </submittedName>
</protein>
<reference evidence="1" key="1">
    <citation type="journal article" date="2013" name="J. Plant Res.">
        <title>Effect of fungi and light on seed germination of three Opuntia species from semiarid lands of central Mexico.</title>
        <authorList>
            <person name="Delgado-Sanchez P."/>
            <person name="Jimenez-Bremont J.F."/>
            <person name="Guerrero-Gonzalez Mde L."/>
            <person name="Flores J."/>
        </authorList>
    </citation>
    <scope>NUCLEOTIDE SEQUENCE</scope>
    <source>
        <tissue evidence="1">Cladode</tissue>
    </source>
</reference>
<dbReference type="EMBL" id="GISG01154846">
    <property type="protein sequence ID" value="MBA4648233.1"/>
    <property type="molecule type" value="Transcribed_RNA"/>
</dbReference>